<evidence type="ECO:0000313" key="2">
    <source>
        <dbReference type="EMBL" id="ETW10390.1"/>
    </source>
</evidence>
<organism evidence="2">
    <name type="scientific">Aphanomyces invadans</name>
    <dbReference type="NCBI Taxonomy" id="157072"/>
    <lineage>
        <taxon>Eukaryota</taxon>
        <taxon>Sar</taxon>
        <taxon>Stramenopiles</taxon>
        <taxon>Oomycota</taxon>
        <taxon>Saprolegniomycetes</taxon>
        <taxon>Saprolegniales</taxon>
        <taxon>Verrucalvaceae</taxon>
        <taxon>Aphanomyces</taxon>
    </lineage>
</organism>
<dbReference type="CDD" id="cd06093">
    <property type="entry name" value="PX_domain"/>
    <property type="match status" value="1"/>
</dbReference>
<dbReference type="GO" id="GO:0035091">
    <property type="term" value="F:phosphatidylinositol binding"/>
    <property type="evidence" value="ECO:0007669"/>
    <property type="project" value="InterPro"/>
</dbReference>
<evidence type="ECO:0000259" key="1">
    <source>
        <dbReference type="PROSITE" id="PS50195"/>
    </source>
</evidence>
<dbReference type="InterPro" id="IPR001683">
    <property type="entry name" value="PX_dom"/>
</dbReference>
<sequence>MAISCSSSRMQTHLRHRGPAIRYIPRKKGGVEAAMEHLEQIDICHVRALAATSRTPPPSNLLMGGVYAADDAASIHHRLYTVTVQNTKTGRSWVVHRRYSDFDALRTRLLQVLEPFYFMLHTVVDHLKRMRFPKRSAFVTRRVRRHREECFLAYLRGVHVLLTDPDYGLDKDLQLQCASVLRGFVGSQDVCDPSHVDYFCRDVIPQYRLRMADRKCIVRCGVLDTVVEEAHGPAIPSSDDNSSCSSSAWGLTETSRSEMSFVSADDFELPRNTAPLKDTAKSFANSSKAYAMLFPRQLAQCHTTTSQG</sequence>
<dbReference type="VEuPathDB" id="FungiDB:H310_00708"/>
<name>A0A024UWR4_9STRA</name>
<feature type="domain" description="PX" evidence="1">
    <location>
        <begin position="58"/>
        <end position="191"/>
    </location>
</feature>
<dbReference type="SUPFAM" id="SSF64268">
    <property type="entry name" value="PX domain"/>
    <property type="match status" value="1"/>
</dbReference>
<protein>
    <recommendedName>
        <fullName evidence="1">PX domain-containing protein</fullName>
    </recommendedName>
</protein>
<proteinExistence type="predicted"/>
<dbReference type="PROSITE" id="PS50195">
    <property type="entry name" value="PX"/>
    <property type="match status" value="1"/>
</dbReference>
<dbReference type="InterPro" id="IPR036871">
    <property type="entry name" value="PX_dom_sf"/>
</dbReference>
<dbReference type="RefSeq" id="XP_008861801.1">
    <property type="nucleotide sequence ID" value="XM_008863579.1"/>
</dbReference>
<dbReference type="eggNOG" id="ENOG502QRYS">
    <property type="taxonomic scope" value="Eukaryota"/>
</dbReference>
<dbReference type="GeneID" id="20077758"/>
<accession>A0A024UWR4</accession>
<gene>
    <name evidence="2" type="ORF">H310_00708</name>
</gene>
<reference evidence="2" key="1">
    <citation type="submission" date="2013-12" db="EMBL/GenBank/DDBJ databases">
        <title>The Genome Sequence of Aphanomyces invadans NJM9701.</title>
        <authorList>
            <consortium name="The Broad Institute Genomics Platform"/>
            <person name="Russ C."/>
            <person name="Tyler B."/>
            <person name="van West P."/>
            <person name="Dieguez-Uribeondo J."/>
            <person name="Young S.K."/>
            <person name="Zeng Q."/>
            <person name="Gargeya S."/>
            <person name="Fitzgerald M."/>
            <person name="Abouelleil A."/>
            <person name="Alvarado L."/>
            <person name="Chapman S.B."/>
            <person name="Gainer-Dewar J."/>
            <person name="Goldberg J."/>
            <person name="Griggs A."/>
            <person name="Gujja S."/>
            <person name="Hansen M."/>
            <person name="Howarth C."/>
            <person name="Imamovic A."/>
            <person name="Ireland A."/>
            <person name="Larimer J."/>
            <person name="McCowan C."/>
            <person name="Murphy C."/>
            <person name="Pearson M."/>
            <person name="Poon T.W."/>
            <person name="Priest M."/>
            <person name="Roberts A."/>
            <person name="Saif S."/>
            <person name="Shea T."/>
            <person name="Sykes S."/>
            <person name="Wortman J."/>
            <person name="Nusbaum C."/>
            <person name="Birren B."/>
        </authorList>
    </citation>
    <scope>NUCLEOTIDE SEQUENCE [LARGE SCALE GENOMIC DNA]</scope>
    <source>
        <strain evidence="2">NJM9701</strain>
    </source>
</reference>
<dbReference type="AlphaFoldDB" id="A0A024UWR4"/>
<dbReference type="OrthoDB" id="76516at2759"/>
<dbReference type="Gene3D" id="3.30.1520.10">
    <property type="entry name" value="Phox-like domain"/>
    <property type="match status" value="1"/>
</dbReference>
<dbReference type="EMBL" id="KI913952">
    <property type="protein sequence ID" value="ETW10390.1"/>
    <property type="molecule type" value="Genomic_DNA"/>
</dbReference>